<comment type="caution">
    <text evidence="1">The sequence shown here is derived from an EMBL/GenBank/DDBJ whole genome shotgun (WGS) entry which is preliminary data.</text>
</comment>
<gene>
    <name evidence="1" type="ORF">LCGC14_2731410</name>
</gene>
<protein>
    <submittedName>
        <fullName evidence="1">Uncharacterized protein</fullName>
    </submittedName>
</protein>
<dbReference type="AlphaFoldDB" id="A0A0F9BYW1"/>
<reference evidence="1" key="1">
    <citation type="journal article" date="2015" name="Nature">
        <title>Complex archaea that bridge the gap between prokaryotes and eukaryotes.</title>
        <authorList>
            <person name="Spang A."/>
            <person name="Saw J.H."/>
            <person name="Jorgensen S.L."/>
            <person name="Zaremba-Niedzwiedzka K."/>
            <person name="Martijn J."/>
            <person name="Lind A.E."/>
            <person name="van Eijk R."/>
            <person name="Schleper C."/>
            <person name="Guy L."/>
            <person name="Ettema T.J."/>
        </authorList>
    </citation>
    <scope>NUCLEOTIDE SEQUENCE</scope>
</reference>
<sequence>MELISRVGFDNSLATLRLNGEPTRLSYAMPLRLRRIIPRGGFVDAVAG</sequence>
<proteinExistence type="predicted"/>
<dbReference type="EMBL" id="LAZR01049452">
    <property type="protein sequence ID" value="KKK89606.1"/>
    <property type="molecule type" value="Genomic_DNA"/>
</dbReference>
<evidence type="ECO:0000313" key="1">
    <source>
        <dbReference type="EMBL" id="KKK89606.1"/>
    </source>
</evidence>
<name>A0A0F9BYW1_9ZZZZ</name>
<organism evidence="1">
    <name type="scientific">marine sediment metagenome</name>
    <dbReference type="NCBI Taxonomy" id="412755"/>
    <lineage>
        <taxon>unclassified sequences</taxon>
        <taxon>metagenomes</taxon>
        <taxon>ecological metagenomes</taxon>
    </lineage>
</organism>
<accession>A0A0F9BYW1</accession>